<reference evidence="5" key="2">
    <citation type="submission" date="2020-07" db="EMBL/GenBank/DDBJ databases">
        <authorList>
            <person name="Vera ALvarez R."/>
            <person name="Arias-Moreno D.M."/>
            <person name="Jimenez-Jacinto V."/>
            <person name="Jimenez-Bremont J.F."/>
            <person name="Swaminathan K."/>
            <person name="Moose S.P."/>
            <person name="Guerrero-Gonzalez M.L."/>
            <person name="Marino-Ramirez L."/>
            <person name="Landsman D."/>
            <person name="Rodriguez-Kessler M."/>
            <person name="Delgado-Sanchez P."/>
        </authorList>
    </citation>
    <scope>NUCLEOTIDE SEQUENCE</scope>
    <source>
        <tissue evidence="5">Cladode</tissue>
    </source>
</reference>
<name>A0A7C9D417_OPUST</name>
<keyword evidence="4" id="KW-0052">Apoplast</keyword>
<sequence length="246" mass="27472">MIYHKSKKFLSSHISHITLAYAEVGISKQAKHNILEREKERIEGMENLIIKVAKFVVFTAFMVMPHQMTTKVRADEPEREEGEPEPWAKTVGYGKERTTLLQFYYHDVVVGENATVLQVVPPSQPGSTHPFTGFGFIRMSDDPLTVGPDPKSKLVGRAQGLYGRAAQAEYSLIMALTFAFSDGIYNGSSFSVLTRNAIAEPVREFPVIGGTGVFRMARGYVLARTYFLDVVTRNAIVGYNVTLLHH</sequence>
<dbReference type="EMBL" id="GISG01076273">
    <property type="protein sequence ID" value="MBA4631042.1"/>
    <property type="molecule type" value="Transcribed_RNA"/>
</dbReference>
<dbReference type="Pfam" id="PF03018">
    <property type="entry name" value="Dirigent"/>
    <property type="match status" value="1"/>
</dbReference>
<comment type="similarity">
    <text evidence="1 4">Belongs to the plant dirigent protein family.</text>
</comment>
<evidence type="ECO:0000313" key="5">
    <source>
        <dbReference type="EMBL" id="MBA4631043.1"/>
    </source>
</evidence>
<comment type="function">
    <text evidence="4">Dirigent proteins impart stereoselectivity on the phenoxy radical-coupling reaction, yielding optically active lignans from two molecules of coniferyl alcohol in the biosynthesis of lignans, flavonolignans, and alkaloids and thus plays a central role in plant secondary metabolism.</text>
</comment>
<dbReference type="InterPro" id="IPR004265">
    <property type="entry name" value="Dirigent"/>
</dbReference>
<dbReference type="InterPro" id="IPR044859">
    <property type="entry name" value="Allene_oxi_cyc_Dirigent"/>
</dbReference>
<proteinExistence type="inferred from homology"/>
<dbReference type="GO" id="GO:0009699">
    <property type="term" value="P:phenylpropanoid biosynthetic process"/>
    <property type="evidence" value="ECO:0007669"/>
    <property type="project" value="UniProtKB-ARBA"/>
</dbReference>
<evidence type="ECO:0000256" key="2">
    <source>
        <dbReference type="ARBA" id="ARBA00011738"/>
    </source>
</evidence>
<reference evidence="5" key="1">
    <citation type="journal article" date="2013" name="J. Plant Res.">
        <title>Effect of fungi and light on seed germination of three Opuntia species from semiarid lands of central Mexico.</title>
        <authorList>
            <person name="Delgado-Sanchez P."/>
            <person name="Jimenez-Bremont J.F."/>
            <person name="Guerrero-Gonzalez Mde L."/>
            <person name="Flores J."/>
        </authorList>
    </citation>
    <scope>NUCLEOTIDE SEQUENCE</scope>
    <source>
        <tissue evidence="5">Cladode</tissue>
    </source>
</reference>
<dbReference type="GO" id="GO:0048046">
    <property type="term" value="C:apoplast"/>
    <property type="evidence" value="ECO:0007669"/>
    <property type="project" value="UniProtKB-SubCell"/>
</dbReference>
<comment type="subcellular location">
    <subcellularLocation>
        <location evidence="4">Secreted</location>
        <location evidence="4">Extracellular space</location>
        <location evidence="4">Apoplast</location>
    </subcellularLocation>
</comment>
<organism evidence="5">
    <name type="scientific">Opuntia streptacantha</name>
    <name type="common">Prickly pear cactus</name>
    <name type="synonym">Opuntia cardona</name>
    <dbReference type="NCBI Taxonomy" id="393608"/>
    <lineage>
        <taxon>Eukaryota</taxon>
        <taxon>Viridiplantae</taxon>
        <taxon>Streptophyta</taxon>
        <taxon>Embryophyta</taxon>
        <taxon>Tracheophyta</taxon>
        <taxon>Spermatophyta</taxon>
        <taxon>Magnoliopsida</taxon>
        <taxon>eudicotyledons</taxon>
        <taxon>Gunneridae</taxon>
        <taxon>Pentapetalae</taxon>
        <taxon>Caryophyllales</taxon>
        <taxon>Cactineae</taxon>
        <taxon>Cactaceae</taxon>
        <taxon>Opuntioideae</taxon>
        <taxon>Opuntia</taxon>
    </lineage>
</organism>
<evidence type="ECO:0000256" key="1">
    <source>
        <dbReference type="ARBA" id="ARBA00010746"/>
    </source>
</evidence>
<evidence type="ECO:0000256" key="4">
    <source>
        <dbReference type="RuleBase" id="RU363099"/>
    </source>
</evidence>
<evidence type="ECO:0000256" key="3">
    <source>
        <dbReference type="ARBA" id="ARBA00022525"/>
    </source>
</evidence>
<dbReference type="EMBL" id="GISG01076274">
    <property type="protein sequence ID" value="MBA4631043.1"/>
    <property type="molecule type" value="Transcribed_RNA"/>
</dbReference>
<keyword evidence="3 4" id="KW-0964">Secreted</keyword>
<dbReference type="Gene3D" id="2.40.480.10">
    <property type="entry name" value="Allene oxide cyclase-like"/>
    <property type="match status" value="1"/>
</dbReference>
<protein>
    <recommendedName>
        <fullName evidence="4">Dirigent protein</fullName>
    </recommendedName>
</protein>
<dbReference type="AlphaFoldDB" id="A0A7C9D417"/>
<comment type="subunit">
    <text evidence="2 4">Homodimer.</text>
</comment>
<dbReference type="PANTHER" id="PTHR21495">
    <property type="entry name" value="NUCLEOPORIN-RELATED"/>
    <property type="match status" value="1"/>
</dbReference>
<accession>A0A7C9D417</accession>